<protein>
    <submittedName>
        <fullName evidence="1">Uncharacterized protein</fullName>
    </submittedName>
</protein>
<comment type="caution">
    <text evidence="1">The sequence shown here is derived from an EMBL/GenBank/DDBJ whole genome shotgun (WGS) entry which is preliminary data.</text>
</comment>
<sequence length="261" mass="29061">MAPCGPNLQDIVSTVQSREEGREKRKKGEERKRTQRCCPGRCCEEMGYEHEHANGHARKTPPAKRANFARFSGPVEGRKDSVHGHFGLAPESPRVLEEIVKQWALRCKGMRDDGRARGIFAGVDLPSSRPWARRRHDSQIITVAVGHAHDSWPSRGGYGHARVVVIVTTPVTQEERGMGPEGVSIMCLPEKRETGVEQRGGERKAPSARHRDPYLLLARTVRGICKRGETENAPNQCLGLINPSSRECPRMVAYMRGVDTS</sequence>
<accession>A0ACC0U362</accession>
<evidence type="ECO:0000313" key="2">
    <source>
        <dbReference type="Proteomes" id="UP001207468"/>
    </source>
</evidence>
<dbReference type="EMBL" id="JAGFNK010000187">
    <property type="protein sequence ID" value="KAI9460455.1"/>
    <property type="molecule type" value="Genomic_DNA"/>
</dbReference>
<gene>
    <name evidence="1" type="ORF">F5148DRAFT_1150710</name>
</gene>
<evidence type="ECO:0000313" key="1">
    <source>
        <dbReference type="EMBL" id="KAI9460455.1"/>
    </source>
</evidence>
<organism evidence="1 2">
    <name type="scientific">Russula earlei</name>
    <dbReference type="NCBI Taxonomy" id="71964"/>
    <lineage>
        <taxon>Eukaryota</taxon>
        <taxon>Fungi</taxon>
        <taxon>Dikarya</taxon>
        <taxon>Basidiomycota</taxon>
        <taxon>Agaricomycotina</taxon>
        <taxon>Agaricomycetes</taxon>
        <taxon>Russulales</taxon>
        <taxon>Russulaceae</taxon>
        <taxon>Russula</taxon>
    </lineage>
</organism>
<keyword evidence="2" id="KW-1185">Reference proteome</keyword>
<name>A0ACC0U362_9AGAM</name>
<proteinExistence type="predicted"/>
<reference evidence="1" key="1">
    <citation type="submission" date="2021-03" db="EMBL/GenBank/DDBJ databases">
        <title>Evolutionary priming and transition to the ectomycorrhizal habit in an iconic lineage of mushroom-forming fungi: is preadaptation a requirement?</title>
        <authorList>
            <consortium name="DOE Joint Genome Institute"/>
            <person name="Looney B.P."/>
            <person name="Miyauchi S."/>
            <person name="Morin E."/>
            <person name="Drula E."/>
            <person name="Courty P.E."/>
            <person name="Chicoki N."/>
            <person name="Fauchery L."/>
            <person name="Kohler A."/>
            <person name="Kuo A."/>
            <person name="LaButti K."/>
            <person name="Pangilinan J."/>
            <person name="Lipzen A."/>
            <person name="Riley R."/>
            <person name="Andreopoulos W."/>
            <person name="He G."/>
            <person name="Johnson J."/>
            <person name="Barry K.W."/>
            <person name="Grigoriev I.V."/>
            <person name="Nagy L."/>
            <person name="Hibbett D."/>
            <person name="Henrissat B."/>
            <person name="Matheny P.B."/>
            <person name="Labbe J."/>
            <person name="Martin A.F."/>
        </authorList>
    </citation>
    <scope>NUCLEOTIDE SEQUENCE</scope>
    <source>
        <strain evidence="1">BPL698</strain>
    </source>
</reference>
<dbReference type="Proteomes" id="UP001207468">
    <property type="component" value="Unassembled WGS sequence"/>
</dbReference>